<sequence>MPAMMSNPLCQPFEFWGDHAHGVLFIHGFTASPGTLYPLGKDISARTGFYVRSILLPGHGTTPEEMRRYNAEDWLRCAQAAFDQMRRECRVVSVIGLSMGGTLALRLAETRPVKKIVCIAAALSVYNRKSIFANWLWPFVPFIENKPGKEAENFLAEYNETYSRTPVRSVGELNKLMKITRRSLAGIHCPIMVVRAGKDETVRPESADWIMKGVSSSEPFLLELPQSPHVCTLGPEWEQLGEKVANFLKA</sequence>
<feature type="binding site" evidence="3">
    <location>
        <position position="99"/>
    </location>
    <ligand>
        <name>substrate</name>
    </ligand>
</feature>
<gene>
    <name evidence="5" type="ORF">DPQ25_08990</name>
</gene>
<protein>
    <submittedName>
        <fullName evidence="5">Carboxylesterase</fullName>
    </submittedName>
</protein>
<dbReference type="EMBL" id="QLYR01000005">
    <property type="protein sequence ID" value="RAQ28453.1"/>
    <property type="molecule type" value="Genomic_DNA"/>
</dbReference>
<keyword evidence="6" id="KW-1185">Reference proteome</keyword>
<evidence type="ECO:0000256" key="1">
    <source>
        <dbReference type="ARBA" id="ARBA00022801"/>
    </source>
</evidence>
<dbReference type="PIRSF" id="PIRSF017388">
    <property type="entry name" value="Esterase_lipase"/>
    <property type="match status" value="1"/>
</dbReference>
<reference evidence="5 6" key="1">
    <citation type="submission" date="2018-06" db="EMBL/GenBank/DDBJ databases">
        <title>Noncontiguous genome sequence of Ruminococcaceae bacterium ASD2818.</title>
        <authorList>
            <person name="Chaplin A.V."/>
            <person name="Sokolova S.R."/>
            <person name="Kochetkova T.O."/>
            <person name="Goltsov A.Y."/>
            <person name="Trofimov D.Y."/>
            <person name="Efimov B.A."/>
        </authorList>
    </citation>
    <scope>NUCLEOTIDE SEQUENCE [LARGE SCALE GENOMIC DNA]</scope>
    <source>
        <strain evidence="5 6">ASD2818</strain>
    </source>
</reference>
<dbReference type="Proteomes" id="UP000249377">
    <property type="component" value="Unassembled WGS sequence"/>
</dbReference>
<dbReference type="GO" id="GO:0052689">
    <property type="term" value="F:carboxylic ester hydrolase activity"/>
    <property type="evidence" value="ECO:0007669"/>
    <property type="project" value="InterPro"/>
</dbReference>
<dbReference type="SUPFAM" id="SSF53474">
    <property type="entry name" value="alpha/beta-Hydrolases"/>
    <property type="match status" value="1"/>
</dbReference>
<evidence type="ECO:0000313" key="5">
    <source>
        <dbReference type="EMBL" id="RAQ28453.1"/>
    </source>
</evidence>
<feature type="domain" description="Serine aminopeptidase S33" evidence="4">
    <location>
        <begin position="22"/>
        <end position="225"/>
    </location>
</feature>
<dbReference type="PANTHER" id="PTHR43798">
    <property type="entry name" value="MONOACYLGLYCEROL LIPASE"/>
    <property type="match status" value="1"/>
</dbReference>
<dbReference type="InterPro" id="IPR022742">
    <property type="entry name" value="Hydrolase_4"/>
</dbReference>
<comment type="caution">
    <text evidence="5">The sequence shown here is derived from an EMBL/GenBank/DDBJ whole genome shotgun (WGS) entry which is preliminary data.</text>
</comment>
<evidence type="ECO:0000259" key="4">
    <source>
        <dbReference type="Pfam" id="PF12146"/>
    </source>
</evidence>
<dbReference type="PANTHER" id="PTHR43798:SF31">
    <property type="entry name" value="AB HYDROLASE SUPERFAMILY PROTEIN YCLE"/>
    <property type="match status" value="1"/>
</dbReference>
<dbReference type="Gene3D" id="3.40.50.1820">
    <property type="entry name" value="alpha/beta hydrolase"/>
    <property type="match status" value="1"/>
</dbReference>
<evidence type="ECO:0000313" key="6">
    <source>
        <dbReference type="Proteomes" id="UP000249377"/>
    </source>
</evidence>
<keyword evidence="1" id="KW-0378">Hydrolase</keyword>
<name>A0A328UE75_9FIRM</name>
<dbReference type="InterPro" id="IPR050266">
    <property type="entry name" value="AB_hydrolase_sf"/>
</dbReference>
<dbReference type="GO" id="GO:0016020">
    <property type="term" value="C:membrane"/>
    <property type="evidence" value="ECO:0007669"/>
    <property type="project" value="TreeGrafter"/>
</dbReference>
<feature type="active site" description="Charge relay system" evidence="2">
    <location>
        <position position="199"/>
    </location>
</feature>
<dbReference type="InterPro" id="IPR012354">
    <property type="entry name" value="Esterase_lipase"/>
</dbReference>
<accession>A0A328UE75</accession>
<evidence type="ECO:0000256" key="2">
    <source>
        <dbReference type="PIRSR" id="PIRSR017388-1"/>
    </source>
</evidence>
<dbReference type="InterPro" id="IPR029058">
    <property type="entry name" value="AB_hydrolase_fold"/>
</dbReference>
<evidence type="ECO:0000256" key="3">
    <source>
        <dbReference type="PIRSR" id="PIRSR017388-2"/>
    </source>
</evidence>
<feature type="active site" description="Nucleophile" evidence="2">
    <location>
        <position position="98"/>
    </location>
</feature>
<feature type="active site" description="Charge relay system" evidence="2">
    <location>
        <position position="229"/>
    </location>
</feature>
<proteinExistence type="predicted"/>
<organism evidence="5 6">
    <name type="scientific">Hydrogeniiclostridium mannosilyticum</name>
    <dbReference type="NCBI Taxonomy" id="2764322"/>
    <lineage>
        <taxon>Bacteria</taxon>
        <taxon>Bacillati</taxon>
        <taxon>Bacillota</taxon>
        <taxon>Clostridia</taxon>
        <taxon>Eubacteriales</taxon>
        <taxon>Acutalibacteraceae</taxon>
        <taxon>Hydrogeniiclostridium</taxon>
    </lineage>
</organism>
<dbReference type="Pfam" id="PF12146">
    <property type="entry name" value="Hydrolase_4"/>
    <property type="match status" value="1"/>
</dbReference>
<feature type="binding site" evidence="3">
    <location>
        <position position="29"/>
    </location>
    <ligand>
        <name>substrate</name>
    </ligand>
</feature>
<dbReference type="AlphaFoldDB" id="A0A328UE75"/>